<dbReference type="Proteomes" id="UP000016412">
    <property type="component" value="Unassembled WGS sequence"/>
</dbReference>
<protein>
    <submittedName>
        <fullName evidence="1">Uncharacterized protein</fullName>
    </submittedName>
</protein>
<dbReference type="RefSeq" id="WP_021329128.1">
    <property type="nucleotide sequence ID" value="NZ_AUZJ01000002.1"/>
</dbReference>
<accession>U1GZ88</accession>
<dbReference type="AlphaFoldDB" id="U1GZ88"/>
<dbReference type="EMBL" id="AUZJ01000002">
    <property type="protein sequence ID" value="ERF61864.1"/>
    <property type="molecule type" value="Genomic_DNA"/>
</dbReference>
<proteinExistence type="predicted"/>
<feature type="non-terminal residue" evidence="1">
    <location>
        <position position="292"/>
    </location>
</feature>
<evidence type="ECO:0000313" key="1">
    <source>
        <dbReference type="EMBL" id="ERF61864.1"/>
    </source>
</evidence>
<sequence>MIKDIDYSGLLENTSINKGLIVLTGFKKQPISSAISYVFESEVNADEYLQENKKERRRILSKEIMSKCSSKIYYCYFEDLLCIPDFIDGLSTFIDIIYLKNPYLLNIIPTNFNFSPYEINDENSEDAKSIESFETVLLNDFINDCLKSLIGQVYKKDTSYFFVPLNEIPSNNLRISEDIIIKKSSNNNKIYLSNDESSYINLLSILNTSPNEYSIVFDSKQTEIKYLSVLKNLIYYCDVKISIFDNDYSEPNKIRPECKTILENIWHYPNFRTIKIYPELKNEKPIPTKDIS</sequence>
<organism evidence="1 2">
    <name type="scientific">Treponema socranskii subsp. socranskii VPI DR56BR1116 = ATCC 35536</name>
    <dbReference type="NCBI Taxonomy" id="1125725"/>
    <lineage>
        <taxon>Bacteria</taxon>
        <taxon>Pseudomonadati</taxon>
        <taxon>Spirochaetota</taxon>
        <taxon>Spirochaetia</taxon>
        <taxon>Spirochaetales</taxon>
        <taxon>Treponemataceae</taxon>
        <taxon>Treponema</taxon>
    </lineage>
</organism>
<gene>
    <name evidence="1" type="ORF">HMPREF1325_1889</name>
</gene>
<reference evidence="1 2" key="1">
    <citation type="submission" date="2013-08" db="EMBL/GenBank/DDBJ databases">
        <authorList>
            <person name="Durkin A.S."/>
            <person name="Haft D.R."/>
            <person name="McCorrison J."/>
            <person name="Torralba M."/>
            <person name="Gillis M."/>
            <person name="Haft D.H."/>
            <person name="Methe B."/>
            <person name="Sutton G."/>
            <person name="Nelson K.E."/>
        </authorList>
    </citation>
    <scope>NUCLEOTIDE SEQUENCE [LARGE SCALE GENOMIC DNA]</scope>
    <source>
        <strain evidence="1 2">VPI DR56BR1116</strain>
    </source>
</reference>
<comment type="caution">
    <text evidence="1">The sequence shown here is derived from an EMBL/GenBank/DDBJ whole genome shotgun (WGS) entry which is preliminary data.</text>
</comment>
<name>U1GZ88_TRESO</name>
<evidence type="ECO:0000313" key="2">
    <source>
        <dbReference type="Proteomes" id="UP000016412"/>
    </source>
</evidence>